<sequence length="786" mass="87973">MEKGVKVKAGSSITLEAQVFGKPMPRVTWKRGDDSLKSGEGQVLTHLRNHYQLDMASVSREHTGTFSIVAENASGSKSAEIPVVVLDVPGPPASAQYLEVFALNIKLSWQPPLKDGGAIITNYVVDKRETSRANWAQVCAKVHADERELDVGKLIEGREYQFRIRAENTWGVGDPLVTGPVIAKNPYNVPGPCEAPLVTNVTCERMTVSWKEPADDGKSPIVGYMLEKKEAKDLNWTKLGRKIVTERSIDYTGLTEGTEYEFRVSAVNEAGQGAPSEPSATSTAQNPITPPGPVVNPTMTSTTNSTISLSWTEPSSTGGSPVIGYLVESRKGEAKDWVRCNVPRNLHDTAYTIQNLEHRAEYQCRVTAVNKVGFGEPAEVPGKHEAKDIIRPQDHRTTDPQTHRPTDPQTHRPTDPQTLRPSDPQTHRPTGPQTHRTTGPQDHRTTGPQTLRPTDPQTHRPSDPQTHRPTDPQTLRPTDPQTHRPTGPQTHRTTGPQDHRTTDPQTHRPTDPQTLRPSDPQDHRPTDPQTHRTTDPQTHRPTDPQDHRTTGPQTLRPTDPQTHRTTDPQTHRPSDPQTHRPTDPQTHRTTDPQTHRPSDPQTHRPTGPQTHRTICTDPQDHRPTDPQTHSPQDHRPTDPQTHRPTDPQTLRPTDPQDHRPTDPQTHRPSGPQTLRPTDPQTLRPTDPQTHRPTDPQTHRPTGPQDHRPSDPQDLRPTDPQDHRPSDPQTLRPTDPQTHRPTDPQTHRTSDPQTHRPTDPQTLRPTDPQTHRPTDPQTHRPTDPQEQ</sequence>
<dbReference type="AlphaFoldDB" id="A0AAN8HQE6"/>
<evidence type="ECO:0000259" key="4">
    <source>
        <dbReference type="PROSITE" id="PS50853"/>
    </source>
</evidence>
<dbReference type="Gene3D" id="2.60.40.10">
    <property type="entry name" value="Immunoglobulins"/>
    <property type="match status" value="4"/>
</dbReference>
<feature type="region of interest" description="Disordered" evidence="3">
    <location>
        <begin position="375"/>
        <end position="786"/>
    </location>
</feature>
<dbReference type="SUPFAM" id="SSF49265">
    <property type="entry name" value="Fibronectin type III"/>
    <property type="match status" value="2"/>
</dbReference>
<evidence type="ECO:0000313" key="6">
    <source>
        <dbReference type="Proteomes" id="UP001331515"/>
    </source>
</evidence>
<dbReference type="InterPro" id="IPR036116">
    <property type="entry name" value="FN3_sf"/>
</dbReference>
<dbReference type="SUPFAM" id="SSF48726">
    <property type="entry name" value="Immunoglobulin"/>
    <property type="match status" value="1"/>
</dbReference>
<feature type="compositionally biased region" description="Polar residues" evidence="3">
    <location>
        <begin position="666"/>
        <end position="687"/>
    </location>
</feature>
<dbReference type="EMBL" id="JAURVH010001523">
    <property type="protein sequence ID" value="KAK5920274.1"/>
    <property type="molecule type" value="Genomic_DNA"/>
</dbReference>
<feature type="compositionally biased region" description="Basic and acidic residues" evidence="3">
    <location>
        <begin position="519"/>
        <end position="549"/>
    </location>
</feature>
<feature type="compositionally biased region" description="Basic and acidic residues" evidence="3">
    <location>
        <begin position="381"/>
        <end position="414"/>
    </location>
</feature>
<dbReference type="Pfam" id="PF07679">
    <property type="entry name" value="I-set"/>
    <property type="match status" value="1"/>
</dbReference>
<feature type="compositionally biased region" description="Polar residues" evidence="3">
    <location>
        <begin position="758"/>
        <end position="767"/>
    </location>
</feature>
<feature type="compositionally biased region" description="Basic and acidic residues" evidence="3">
    <location>
        <begin position="688"/>
        <end position="697"/>
    </location>
</feature>
<dbReference type="PANTHER" id="PTHR14340:SF13">
    <property type="entry name" value="TITIN"/>
    <property type="match status" value="1"/>
</dbReference>
<feature type="region of interest" description="Disordered" evidence="3">
    <location>
        <begin position="269"/>
        <end position="303"/>
    </location>
</feature>
<feature type="compositionally biased region" description="Polar residues" evidence="3">
    <location>
        <begin position="471"/>
        <end position="496"/>
    </location>
</feature>
<dbReference type="PRINTS" id="PR00014">
    <property type="entry name" value="FNTYPEIII"/>
</dbReference>
<dbReference type="FunFam" id="2.60.40.10:FF:000034">
    <property type="entry name" value="Titin isoform A"/>
    <property type="match status" value="1"/>
</dbReference>
<dbReference type="GO" id="GO:0008307">
    <property type="term" value="F:structural constituent of muscle"/>
    <property type="evidence" value="ECO:0007669"/>
    <property type="project" value="TreeGrafter"/>
</dbReference>
<dbReference type="InterPro" id="IPR036179">
    <property type="entry name" value="Ig-like_dom_sf"/>
</dbReference>
<dbReference type="GO" id="GO:0031430">
    <property type="term" value="C:M band"/>
    <property type="evidence" value="ECO:0007669"/>
    <property type="project" value="TreeGrafter"/>
</dbReference>
<protein>
    <recommendedName>
        <fullName evidence="4">Fibronectin type-III domain-containing protein</fullName>
    </recommendedName>
</protein>
<feature type="compositionally biased region" description="Polar residues" evidence="3">
    <location>
        <begin position="550"/>
        <end position="560"/>
    </location>
</feature>
<dbReference type="InterPro" id="IPR013783">
    <property type="entry name" value="Ig-like_fold"/>
</dbReference>
<feature type="compositionally biased region" description="Polar residues" evidence="3">
    <location>
        <begin position="726"/>
        <end position="735"/>
    </location>
</feature>
<organism evidence="5 6">
    <name type="scientific">Champsocephalus gunnari</name>
    <name type="common">Mackerel icefish</name>
    <dbReference type="NCBI Taxonomy" id="52237"/>
    <lineage>
        <taxon>Eukaryota</taxon>
        <taxon>Metazoa</taxon>
        <taxon>Chordata</taxon>
        <taxon>Craniata</taxon>
        <taxon>Vertebrata</taxon>
        <taxon>Euteleostomi</taxon>
        <taxon>Actinopterygii</taxon>
        <taxon>Neopterygii</taxon>
        <taxon>Teleostei</taxon>
        <taxon>Neoteleostei</taxon>
        <taxon>Acanthomorphata</taxon>
        <taxon>Eupercaria</taxon>
        <taxon>Perciformes</taxon>
        <taxon>Notothenioidei</taxon>
        <taxon>Channichthyidae</taxon>
        <taxon>Champsocephalus</taxon>
    </lineage>
</organism>
<feature type="compositionally biased region" description="Basic and acidic residues" evidence="3">
    <location>
        <begin position="497"/>
        <end position="510"/>
    </location>
</feature>
<evidence type="ECO:0000313" key="5">
    <source>
        <dbReference type="EMBL" id="KAK5920274.1"/>
    </source>
</evidence>
<feature type="compositionally biased region" description="Basic and acidic residues" evidence="3">
    <location>
        <begin position="768"/>
        <end position="786"/>
    </location>
</feature>
<evidence type="ECO:0000256" key="1">
    <source>
        <dbReference type="ARBA" id="ARBA00022737"/>
    </source>
</evidence>
<comment type="caution">
    <text evidence="5">The sequence shown here is derived from an EMBL/GenBank/DDBJ whole genome shotgun (WGS) entry which is preliminary data.</text>
</comment>
<dbReference type="CDD" id="cd00063">
    <property type="entry name" value="FN3"/>
    <property type="match status" value="3"/>
</dbReference>
<dbReference type="Proteomes" id="UP001331515">
    <property type="component" value="Unassembled WGS sequence"/>
</dbReference>
<dbReference type="PANTHER" id="PTHR14340">
    <property type="entry name" value="MICROFIBRIL-ASSOCIATED GLYCOPROTEIN 3"/>
    <property type="match status" value="1"/>
</dbReference>
<dbReference type="SMART" id="SM00409">
    <property type="entry name" value="IG"/>
    <property type="match status" value="1"/>
</dbReference>
<dbReference type="InterPro" id="IPR013098">
    <property type="entry name" value="Ig_I-set"/>
</dbReference>
<feature type="compositionally biased region" description="Basic and acidic residues" evidence="3">
    <location>
        <begin position="561"/>
        <end position="602"/>
    </location>
</feature>
<name>A0AAN8HQE6_CHAGU</name>
<dbReference type="FunFam" id="2.60.40.10:FF:000031">
    <property type="entry name" value="Myosin-binding protein C, slow type"/>
    <property type="match status" value="1"/>
</dbReference>
<keyword evidence="6" id="KW-1185">Reference proteome</keyword>
<feature type="compositionally biased region" description="Polar residues" evidence="3">
    <location>
        <begin position="603"/>
        <end position="613"/>
    </location>
</feature>
<feature type="domain" description="Fibronectin type-III" evidence="4">
    <location>
        <begin position="293"/>
        <end position="389"/>
    </location>
</feature>
<dbReference type="GO" id="GO:0048738">
    <property type="term" value="P:cardiac muscle tissue development"/>
    <property type="evidence" value="ECO:0007669"/>
    <property type="project" value="TreeGrafter"/>
</dbReference>
<feature type="compositionally biased region" description="Polar residues" evidence="3">
    <location>
        <begin position="278"/>
        <end position="287"/>
    </location>
</feature>
<dbReference type="InterPro" id="IPR003599">
    <property type="entry name" value="Ig_sub"/>
</dbReference>
<dbReference type="FunFam" id="2.60.40.10:FF:000135">
    <property type="entry name" value="Titin a"/>
    <property type="match status" value="1"/>
</dbReference>
<feature type="compositionally biased region" description="Basic and acidic residues" evidence="3">
    <location>
        <begin position="704"/>
        <end position="725"/>
    </location>
</feature>
<dbReference type="PROSITE" id="PS50853">
    <property type="entry name" value="FN3"/>
    <property type="match status" value="3"/>
</dbReference>
<reference evidence="5 6" key="1">
    <citation type="journal article" date="2023" name="Mol. Biol. Evol.">
        <title>Genomics of Secondarily Temperate Adaptation in the Only Non-Antarctic Icefish.</title>
        <authorList>
            <person name="Rivera-Colon A.G."/>
            <person name="Rayamajhi N."/>
            <person name="Minhas B.F."/>
            <person name="Madrigal G."/>
            <person name="Bilyk K.T."/>
            <person name="Yoon V."/>
            <person name="Hune M."/>
            <person name="Gregory S."/>
            <person name="Cheng C.H.C."/>
            <person name="Catchen J.M."/>
        </authorList>
    </citation>
    <scope>NUCLEOTIDE SEQUENCE [LARGE SCALE GENOMIC DNA]</scope>
    <source>
        <tissue evidence="5">White muscle</tissue>
    </source>
</reference>
<accession>A0AAN8HQE6</accession>
<evidence type="ECO:0000256" key="3">
    <source>
        <dbReference type="SAM" id="MobiDB-lite"/>
    </source>
</evidence>
<feature type="compositionally biased region" description="Basic and acidic residues" evidence="3">
    <location>
        <begin position="736"/>
        <end position="757"/>
    </location>
</feature>
<evidence type="ECO:0000256" key="2">
    <source>
        <dbReference type="ARBA" id="ARBA00023319"/>
    </source>
</evidence>
<feature type="compositionally biased region" description="Polar residues" evidence="3">
    <location>
        <begin position="415"/>
        <end position="456"/>
    </location>
</feature>
<dbReference type="FunFam" id="2.60.40.10:FF:000003">
    <property type="entry name" value="Titin isoform E"/>
    <property type="match status" value="1"/>
</dbReference>
<gene>
    <name evidence="5" type="ORF">CgunFtcFv8_024100</name>
</gene>
<feature type="domain" description="Fibronectin type-III" evidence="4">
    <location>
        <begin position="192"/>
        <end position="286"/>
    </location>
</feature>
<keyword evidence="1" id="KW-0677">Repeat</keyword>
<feature type="domain" description="Fibronectin type-III" evidence="4">
    <location>
        <begin position="91"/>
        <end position="186"/>
    </location>
</feature>
<dbReference type="GO" id="GO:0045214">
    <property type="term" value="P:sarcomere organization"/>
    <property type="evidence" value="ECO:0007669"/>
    <property type="project" value="TreeGrafter"/>
</dbReference>
<feature type="compositionally biased region" description="Basic and acidic residues" evidence="3">
    <location>
        <begin position="457"/>
        <end position="470"/>
    </location>
</feature>
<feature type="compositionally biased region" description="Basic and acidic residues" evidence="3">
    <location>
        <begin position="654"/>
        <end position="665"/>
    </location>
</feature>
<keyword evidence="2" id="KW-0393">Immunoglobulin domain</keyword>
<proteinExistence type="predicted"/>
<dbReference type="InterPro" id="IPR003961">
    <property type="entry name" value="FN3_dom"/>
</dbReference>
<dbReference type="SMART" id="SM00060">
    <property type="entry name" value="FN3"/>
    <property type="match status" value="3"/>
</dbReference>
<feature type="compositionally biased region" description="Basic and acidic residues" evidence="3">
    <location>
        <begin position="631"/>
        <end position="645"/>
    </location>
</feature>
<dbReference type="Pfam" id="PF00041">
    <property type="entry name" value="fn3"/>
    <property type="match status" value="3"/>
</dbReference>